<dbReference type="Gene3D" id="2.60.40.10">
    <property type="entry name" value="Immunoglobulins"/>
    <property type="match status" value="1"/>
</dbReference>
<dbReference type="InterPro" id="IPR007110">
    <property type="entry name" value="Ig-like_dom"/>
</dbReference>
<organism evidence="8 9">
    <name type="scientific">Geomobilimonas luticola</name>
    <dbReference type="NCBI Taxonomy" id="1114878"/>
    <lineage>
        <taxon>Bacteria</taxon>
        <taxon>Pseudomonadati</taxon>
        <taxon>Thermodesulfobacteriota</taxon>
        <taxon>Desulfuromonadia</taxon>
        <taxon>Geobacterales</taxon>
        <taxon>Geobacteraceae</taxon>
        <taxon>Geomobilimonas</taxon>
    </lineage>
</organism>
<evidence type="ECO:0000256" key="2">
    <source>
        <dbReference type="ARBA" id="ARBA00022670"/>
    </source>
</evidence>
<dbReference type="Gene3D" id="3.40.50.200">
    <property type="entry name" value="Peptidase S8/S53 domain"/>
    <property type="match status" value="1"/>
</dbReference>
<dbReference type="InterPro" id="IPR000209">
    <property type="entry name" value="Peptidase_S8/S53_dom"/>
</dbReference>
<feature type="active site" description="Charge relay system" evidence="5">
    <location>
        <position position="154"/>
    </location>
</feature>
<comment type="caution">
    <text evidence="8">The sequence shown here is derived from an EMBL/GenBank/DDBJ whole genome shotgun (WGS) entry which is preliminary data.</text>
</comment>
<dbReference type="InterPro" id="IPR013783">
    <property type="entry name" value="Ig-like_fold"/>
</dbReference>
<evidence type="ECO:0000256" key="3">
    <source>
        <dbReference type="ARBA" id="ARBA00022801"/>
    </source>
</evidence>
<dbReference type="Pfam" id="PF18998">
    <property type="entry name" value="Flg_new_2"/>
    <property type="match status" value="1"/>
</dbReference>
<keyword evidence="2 5" id="KW-0645">Protease</keyword>
<dbReference type="PROSITE" id="PS50835">
    <property type="entry name" value="IG_LIKE"/>
    <property type="match status" value="1"/>
</dbReference>
<dbReference type="Pfam" id="PF00082">
    <property type="entry name" value="Peptidase_S8"/>
    <property type="match status" value="1"/>
</dbReference>
<dbReference type="InterPro" id="IPR003599">
    <property type="entry name" value="Ig_sub"/>
</dbReference>
<dbReference type="InterPro" id="IPR044060">
    <property type="entry name" value="Bacterial_rp_domain"/>
</dbReference>
<feature type="active site" description="Charge relay system" evidence="5">
    <location>
        <position position="187"/>
    </location>
</feature>
<dbReference type="InterPro" id="IPR050131">
    <property type="entry name" value="Peptidase_S8_subtilisin-like"/>
</dbReference>
<dbReference type="Pfam" id="PF13927">
    <property type="entry name" value="Ig_3"/>
    <property type="match status" value="1"/>
</dbReference>
<feature type="domain" description="Ig-like" evidence="7">
    <location>
        <begin position="520"/>
        <end position="599"/>
    </location>
</feature>
<proteinExistence type="inferred from homology"/>
<keyword evidence="6" id="KW-0472">Membrane</keyword>
<gene>
    <name evidence="8" type="ORF">KI810_01745</name>
</gene>
<name>A0ABS5S8R2_9BACT</name>
<dbReference type="PANTHER" id="PTHR43806">
    <property type="entry name" value="PEPTIDASE S8"/>
    <property type="match status" value="1"/>
</dbReference>
<reference evidence="8 9" key="1">
    <citation type="submission" date="2021-05" db="EMBL/GenBank/DDBJ databases">
        <title>The draft genome of Geobacter luticola JCM 17780.</title>
        <authorList>
            <person name="Xu Z."/>
            <person name="Masuda Y."/>
            <person name="Itoh H."/>
            <person name="Senoo K."/>
        </authorList>
    </citation>
    <scope>NUCLEOTIDE SEQUENCE [LARGE SCALE GENOMIC DNA]</scope>
    <source>
        <strain evidence="8 9">JCM 17780</strain>
    </source>
</reference>
<dbReference type="SUPFAM" id="SSF52743">
    <property type="entry name" value="Subtilisin-like"/>
    <property type="match status" value="1"/>
</dbReference>
<dbReference type="SUPFAM" id="SSF48726">
    <property type="entry name" value="Immunoglobulin"/>
    <property type="match status" value="1"/>
</dbReference>
<accession>A0ABS5S8R2</accession>
<dbReference type="InterPro" id="IPR036179">
    <property type="entry name" value="Ig-like_dom_sf"/>
</dbReference>
<dbReference type="SMART" id="SM00409">
    <property type="entry name" value="IG"/>
    <property type="match status" value="1"/>
</dbReference>
<comment type="similarity">
    <text evidence="1 5">Belongs to the peptidase S8 family.</text>
</comment>
<feature type="transmembrane region" description="Helical" evidence="6">
    <location>
        <begin position="20"/>
        <end position="38"/>
    </location>
</feature>
<evidence type="ECO:0000256" key="4">
    <source>
        <dbReference type="ARBA" id="ARBA00022825"/>
    </source>
</evidence>
<dbReference type="PRINTS" id="PR00723">
    <property type="entry name" value="SUBTILISIN"/>
</dbReference>
<dbReference type="InterPro" id="IPR036852">
    <property type="entry name" value="Peptidase_S8/S53_dom_sf"/>
</dbReference>
<dbReference type="Gene3D" id="3.30.160.710">
    <property type="match status" value="3"/>
</dbReference>
<keyword evidence="3 5" id="KW-0378">Hydrolase</keyword>
<evidence type="ECO:0000256" key="1">
    <source>
        <dbReference type="ARBA" id="ARBA00011073"/>
    </source>
</evidence>
<dbReference type="InterPro" id="IPR041286">
    <property type="entry name" value="MBG_2"/>
</dbReference>
<keyword evidence="6" id="KW-0812">Transmembrane</keyword>
<dbReference type="PANTHER" id="PTHR43806:SF11">
    <property type="entry name" value="CEREVISIN-RELATED"/>
    <property type="match status" value="1"/>
</dbReference>
<dbReference type="NCBIfam" id="NF038114">
    <property type="entry name" value="rightmost"/>
    <property type="match status" value="1"/>
</dbReference>
<dbReference type="Proteomes" id="UP000756860">
    <property type="component" value="Unassembled WGS sequence"/>
</dbReference>
<dbReference type="EMBL" id="JAHCVK010000001">
    <property type="protein sequence ID" value="MBT0651768.1"/>
    <property type="molecule type" value="Genomic_DNA"/>
</dbReference>
<evidence type="ECO:0000313" key="8">
    <source>
        <dbReference type="EMBL" id="MBT0651768.1"/>
    </source>
</evidence>
<evidence type="ECO:0000313" key="9">
    <source>
        <dbReference type="Proteomes" id="UP000756860"/>
    </source>
</evidence>
<feature type="active site" description="Charge relay system" evidence="5">
    <location>
        <position position="342"/>
    </location>
</feature>
<dbReference type="InterPro" id="IPR015500">
    <property type="entry name" value="Peptidase_S8_subtilisin-rel"/>
</dbReference>
<evidence type="ECO:0000256" key="6">
    <source>
        <dbReference type="SAM" id="Phobius"/>
    </source>
</evidence>
<keyword evidence="4 5" id="KW-0720">Serine protease</keyword>
<dbReference type="Pfam" id="PF18676">
    <property type="entry name" value="MBG_2"/>
    <property type="match status" value="11"/>
</dbReference>
<evidence type="ECO:0000256" key="5">
    <source>
        <dbReference type="PROSITE-ProRule" id="PRU01240"/>
    </source>
</evidence>
<sequence>MKGLGIGTHNVPTGRTRSSFAILLVILTIIGGLLYTATNATAADTVSLVVKLVDGLTPADQAAVIARNGGVETSSVPALRLHVVTVPTADQPLVQQNYQADAQVVSVEVNKSRKAEAIPTDANYGVQWALSKIGWESVFGTVTPTGTATLALLDTGIDATHPDLAGKVISGTSILDGSNGLSDPSGHGTWLAGIVAAATDNGTGIAGVAFGSVQIMPVSVLNTAGIGQDSDIIAGIVWAVDHGADVILMGFSNPDFSQNLQDAIDYAWTKGAVLVAATGNDGVSTPTFPAGDRGVIGVSATDSNDLLAAISNYGQDTFLAAPGTDIYTTGPNGGYSYITGTSASSAFVAGAAAFMKAVDSTLTNGIIVGRLARSADAIGTPGDPNNPAMFGNGRLNMASALADTGIDPVQPAGAPGGGGPYVGPYMAAANGKLSVIITGNGKVDSSPAGIDNCRSESPAANCFENYTITTPALSVTLTATPDSGYVFTGWGGDCTGTGTCSVTMSAEKSISANFSACTVPSITANPANQTKTVGESVTFSVTASGTAPLSYQWRKGGENISGATSSSYTISSVVVADTGSYDVVVSNSCGSLASNAAFLIVNKATPTITWNNPADIVYGTALGDTQLNATANVPGTFTYTPAASTVLISGNSQTLHVSFSPTDTGNYNTASKDVTINVLKKTASVTPNTANKTYGNLDPAFTGTLSGFLAADSVTATYSRIAGETVAGGPYTISATLSPVEVLGNYNITYNTASFTIAKRPATWTTNAASKIYGDADPNPLTTGSGSNFLASDNVAATYSRIAGETTNIQWGVVYPYHITATLNAAAGVLDNYIVTNAGADFTINKRPITVTAEAKIKTYGDLDPWSWIPFNITSGSLVFGDAFTGNLSRDPGERVGTYAITQGSLTLGDNYSLTFIGANLTINPAILTVTAEAKTKTYGDADPALTYNVIGYKWSDNALNSLAGYLTRDAGEDAGTYAINKGTLVTSENYILAFTSANLTINPAPLAVNADAKTKVYGNADPSLTYTAAGFKFTDTVATVLTGALARSAGEAVAGGPYAITQGTLAATSNYTIAFTGAVLTITKKDASVTASAASKTYGDTDPAFGTTNSGFLAGDLGTDKITFSVSRAGGENAGTYTITPTTSDNGTGLLGNYNISYTNGIFTINKRPVTVSADAKSKSYGDSDPILTYQITNGSLVNGDSFSGGLSRIAGETVGDYAIQQGTLALSANYELTFVGTNLTINKKAALVTPNTASKTYGDADPTLTGTLVGFLSGDNVTAAYIRTSGESAGTYTISATLSPASVLGNYDITYNTAVFTIDKKAASVTPNTASKTYGDADPTFTGTLVGFLSDDNVTAAYIRTSGEYAGTYTISATLSPAGVLVNYDISHNTATFTINKKTASVTPAAASKTYGSSDPTFSGTLTGFLTSDSVTAAYSRTAGESAGTYAISATLSPAGVLVNYDITYNTAVFTINKKTASVTPDAARKTYGDSDPTLIGTLTGFLSGDNVIATYSRTTGESAGVYSISATLAPAGVLGNYDITYNTAVFTIAARPVTVTADSKIFKILGATDPVLTYKITSGSLVNGDNFTGALSRDAGENVGGYAIRQGTLALNSNYNITFVSATFNIYFSWPGYLQPINDTAHQIGLTMSSFKAGQTIPAKFVLKNAAGAVVMQTGNPTFTRTGNLGSCGIATTAEDLQSVPADTGTEYKWDGSQYHYNWSTKGLNPGKYRIFANLEDGTHQWVDICLTK</sequence>
<protein>
    <submittedName>
        <fullName evidence="8">S8 family serine peptidase</fullName>
    </submittedName>
</protein>
<keyword evidence="6" id="KW-1133">Transmembrane helix</keyword>
<dbReference type="RefSeq" id="WP_214173763.1">
    <property type="nucleotide sequence ID" value="NZ_JAHCVK010000001.1"/>
</dbReference>
<evidence type="ECO:0000259" key="7">
    <source>
        <dbReference type="PROSITE" id="PS50835"/>
    </source>
</evidence>
<keyword evidence="9" id="KW-1185">Reference proteome</keyword>
<dbReference type="PROSITE" id="PS51892">
    <property type="entry name" value="SUBTILASE"/>
    <property type="match status" value="1"/>
</dbReference>